<feature type="non-terminal residue" evidence="3">
    <location>
        <position position="268"/>
    </location>
</feature>
<evidence type="ECO:0000259" key="2">
    <source>
        <dbReference type="Pfam" id="PF00144"/>
    </source>
</evidence>
<dbReference type="OrthoDB" id="9809635at2"/>
<dbReference type="PANTHER" id="PTHR46825">
    <property type="entry name" value="D-ALANYL-D-ALANINE-CARBOXYPEPTIDASE/ENDOPEPTIDASE AMPH"/>
    <property type="match status" value="1"/>
</dbReference>
<protein>
    <submittedName>
        <fullName evidence="3">Beta-lactamase</fullName>
    </submittedName>
</protein>
<dbReference type="InterPro" id="IPR001466">
    <property type="entry name" value="Beta-lactam-related"/>
</dbReference>
<sequence>MDTLNCMKALISLLGVILAMAFMASPAHAQSHENDRYQKLADDLKTPGLAVVTFDANGVTDEHYVGVDSNSNPIGPDSLFIWGSISKSFTSALVMMLAEQGKIDLNAPLNRYYPEFQGTALGNNGATVTDLIHHTAGLPRELNPYPHNLQSVIDGVKDLPSVDPVGTHSYSNISYILLQQLIERATGESYSTLLETYVDPATGVTPLSRAATINSTVPAGYAPFFTGNLAVREPIQDYEIGEGNLAGTGRQLADYGAWLLRQHQAGQL</sequence>
<dbReference type="SUPFAM" id="SSF56601">
    <property type="entry name" value="beta-lactamase/transpeptidase-like"/>
    <property type="match status" value="1"/>
</dbReference>
<keyword evidence="1" id="KW-0732">Signal</keyword>
<dbReference type="Pfam" id="PF00144">
    <property type="entry name" value="Beta-lactamase"/>
    <property type="match status" value="1"/>
</dbReference>
<dbReference type="MEROPS" id="S12.A13"/>
<evidence type="ECO:0000313" key="3">
    <source>
        <dbReference type="EMBL" id="EKX91768.1"/>
    </source>
</evidence>
<dbReference type="Gene3D" id="3.40.710.10">
    <property type="entry name" value="DD-peptidase/beta-lactamase superfamily"/>
    <property type="match status" value="1"/>
</dbReference>
<feature type="chain" id="PRO_5003953724" evidence="1">
    <location>
        <begin position="30"/>
        <end position="268"/>
    </location>
</feature>
<feature type="domain" description="Beta-lactamase-related" evidence="2">
    <location>
        <begin position="38"/>
        <end position="257"/>
    </location>
</feature>
<dbReference type="AlphaFoldDB" id="L1MKG6"/>
<name>L1MKG6_9CORY</name>
<dbReference type="InterPro" id="IPR012338">
    <property type="entry name" value="Beta-lactam/transpept-like"/>
</dbReference>
<dbReference type="eggNOG" id="COG1680">
    <property type="taxonomic scope" value="Bacteria"/>
</dbReference>
<dbReference type="EMBL" id="AMEM01000009">
    <property type="protein sequence ID" value="EKX91768.1"/>
    <property type="molecule type" value="Genomic_DNA"/>
</dbReference>
<evidence type="ECO:0000313" key="4">
    <source>
        <dbReference type="Proteomes" id="UP000010445"/>
    </source>
</evidence>
<dbReference type="InterPro" id="IPR050491">
    <property type="entry name" value="AmpC-like"/>
</dbReference>
<feature type="signal peptide" evidence="1">
    <location>
        <begin position="1"/>
        <end position="29"/>
    </location>
</feature>
<dbReference type="STRING" id="1035195.HMPREF9997_00429"/>
<accession>L1MKG6</accession>
<keyword evidence="4" id="KW-1185">Reference proteome</keyword>
<dbReference type="Proteomes" id="UP000010445">
    <property type="component" value="Unassembled WGS sequence"/>
</dbReference>
<gene>
    <name evidence="3" type="ORF">HMPREF9997_00429</name>
</gene>
<evidence type="ECO:0000256" key="1">
    <source>
        <dbReference type="SAM" id="SignalP"/>
    </source>
</evidence>
<organism evidence="3 4">
    <name type="scientific">Corynebacterium durum F0235</name>
    <dbReference type="NCBI Taxonomy" id="1035195"/>
    <lineage>
        <taxon>Bacteria</taxon>
        <taxon>Bacillati</taxon>
        <taxon>Actinomycetota</taxon>
        <taxon>Actinomycetes</taxon>
        <taxon>Mycobacteriales</taxon>
        <taxon>Corynebacteriaceae</taxon>
        <taxon>Corynebacterium</taxon>
    </lineage>
</organism>
<proteinExistence type="predicted"/>
<reference evidence="3 4" key="1">
    <citation type="submission" date="2012-05" db="EMBL/GenBank/DDBJ databases">
        <authorList>
            <person name="Weinstock G."/>
            <person name="Sodergren E."/>
            <person name="Lobos E.A."/>
            <person name="Fulton L."/>
            <person name="Fulton R."/>
            <person name="Courtney L."/>
            <person name="Fronick C."/>
            <person name="O'Laughlin M."/>
            <person name="Godfrey J."/>
            <person name="Wilson R.M."/>
            <person name="Miner T."/>
            <person name="Farmer C."/>
            <person name="Delehaunty K."/>
            <person name="Cordes M."/>
            <person name="Minx P."/>
            <person name="Tomlinson C."/>
            <person name="Chen J."/>
            <person name="Wollam A."/>
            <person name="Pepin K.H."/>
            <person name="Bhonagiri V."/>
            <person name="Zhang X."/>
            <person name="Suruliraj S."/>
            <person name="Warren W."/>
            <person name="Mitreva M."/>
            <person name="Mardis E.R."/>
            <person name="Wilson R.K."/>
        </authorList>
    </citation>
    <scope>NUCLEOTIDE SEQUENCE [LARGE SCALE GENOMIC DNA]</scope>
    <source>
        <strain evidence="3 4">F0235</strain>
    </source>
</reference>
<comment type="caution">
    <text evidence="3">The sequence shown here is derived from an EMBL/GenBank/DDBJ whole genome shotgun (WGS) entry which is preliminary data.</text>
</comment>
<dbReference type="HOGENOM" id="CLU_1040117_0_0_11"/>
<dbReference type="PANTHER" id="PTHR46825:SF9">
    <property type="entry name" value="BETA-LACTAMASE-RELATED DOMAIN-CONTAINING PROTEIN"/>
    <property type="match status" value="1"/>
</dbReference>